<name>A0A915NEQ5_9BILA</name>
<feature type="chain" id="PRO_5037001113" evidence="1">
    <location>
        <begin position="23"/>
        <end position="176"/>
    </location>
</feature>
<evidence type="ECO:0000313" key="2">
    <source>
        <dbReference type="Proteomes" id="UP000887560"/>
    </source>
</evidence>
<dbReference type="WBParaSite" id="scf7180000417760.g1723">
    <property type="protein sequence ID" value="scf7180000417760.g1723"/>
    <property type="gene ID" value="scf7180000417760.g1723"/>
</dbReference>
<protein>
    <submittedName>
        <fullName evidence="3">Uncharacterized protein</fullName>
    </submittedName>
</protein>
<dbReference type="AlphaFoldDB" id="A0A915NEQ5"/>
<sequence>MALLFTSTLLIISLAFIAIAEGTGDRKASTSSCKEVGTLIHVGDKDKILPAKANKPGVQNTLKMSGNAQIFKTTQVTLQVAGQEPCTVKINNGETKCKITGDELNGKLIFKTEKGTEISASFEQAKLFSENKCVIELDTYNKETHETKLKINGNNFMIKKKEGNVSIKCGGRANTV</sequence>
<proteinExistence type="predicted"/>
<accession>A0A915NEQ5</accession>
<feature type="signal peptide" evidence="1">
    <location>
        <begin position="1"/>
        <end position="22"/>
    </location>
</feature>
<evidence type="ECO:0000313" key="3">
    <source>
        <dbReference type="WBParaSite" id="scf7180000417760.g1723"/>
    </source>
</evidence>
<keyword evidence="1" id="KW-0732">Signal</keyword>
<evidence type="ECO:0000256" key="1">
    <source>
        <dbReference type="SAM" id="SignalP"/>
    </source>
</evidence>
<organism evidence="2 3">
    <name type="scientific">Meloidogyne floridensis</name>
    <dbReference type="NCBI Taxonomy" id="298350"/>
    <lineage>
        <taxon>Eukaryota</taxon>
        <taxon>Metazoa</taxon>
        <taxon>Ecdysozoa</taxon>
        <taxon>Nematoda</taxon>
        <taxon>Chromadorea</taxon>
        <taxon>Rhabditida</taxon>
        <taxon>Tylenchina</taxon>
        <taxon>Tylenchomorpha</taxon>
        <taxon>Tylenchoidea</taxon>
        <taxon>Meloidogynidae</taxon>
        <taxon>Meloidogyninae</taxon>
        <taxon>Meloidogyne</taxon>
    </lineage>
</organism>
<reference evidence="3" key="1">
    <citation type="submission" date="2022-11" db="UniProtKB">
        <authorList>
            <consortium name="WormBaseParasite"/>
        </authorList>
    </citation>
    <scope>IDENTIFICATION</scope>
</reference>
<dbReference type="Proteomes" id="UP000887560">
    <property type="component" value="Unplaced"/>
</dbReference>
<keyword evidence="2" id="KW-1185">Reference proteome</keyword>